<dbReference type="InterPro" id="IPR000387">
    <property type="entry name" value="Tyr_Pase_dom"/>
</dbReference>
<dbReference type="PROSITE" id="PS50055">
    <property type="entry name" value="TYR_PHOSPHATASE_PTP"/>
    <property type="match status" value="1"/>
</dbReference>
<evidence type="ECO:0000259" key="4">
    <source>
        <dbReference type="PROSITE" id="PS50056"/>
    </source>
</evidence>
<feature type="domain" description="Tyrosine specific protein phosphatases" evidence="4">
    <location>
        <begin position="95"/>
        <end position="166"/>
    </location>
</feature>
<dbReference type="Ensembl" id="ENSJHYT00000006670.1">
    <property type="protein sequence ID" value="ENSJHYP00000005431.1"/>
    <property type="gene ID" value="ENSJHYG00000004435.1"/>
</dbReference>
<dbReference type="SMART" id="SM00194">
    <property type="entry name" value="PTPc"/>
    <property type="match status" value="1"/>
</dbReference>
<evidence type="ECO:0000313" key="6">
    <source>
        <dbReference type="Proteomes" id="UP000694408"/>
    </source>
</evidence>
<dbReference type="Proteomes" id="UP000694408">
    <property type="component" value="Unplaced"/>
</dbReference>
<name>A0A8C5NK81_JUNHY</name>
<keyword evidence="6" id="KW-1185">Reference proteome</keyword>
<dbReference type="GO" id="GO:0004725">
    <property type="term" value="F:protein tyrosine phosphatase activity"/>
    <property type="evidence" value="ECO:0007669"/>
    <property type="project" value="UniProtKB-EC"/>
</dbReference>
<dbReference type="AlphaFoldDB" id="A0A8C5NK81"/>
<protein>
    <recommendedName>
        <fullName evidence="1">protein-tyrosine-phosphatase</fullName>
        <ecNumber evidence="1">3.1.3.48</ecNumber>
    </recommendedName>
</protein>
<dbReference type="PROSITE" id="PS50056">
    <property type="entry name" value="TYR_PHOSPHATASE_2"/>
    <property type="match status" value="1"/>
</dbReference>
<dbReference type="EC" id="3.1.3.48" evidence="1"/>
<accession>A0A8C5NK81</accession>
<dbReference type="Pfam" id="PF00102">
    <property type="entry name" value="Y_phosphatase"/>
    <property type="match status" value="1"/>
</dbReference>
<dbReference type="InterPro" id="IPR029021">
    <property type="entry name" value="Prot-tyrosine_phosphatase-like"/>
</dbReference>
<keyword evidence="2" id="KW-0378">Hydrolase</keyword>
<dbReference type="InterPro" id="IPR050348">
    <property type="entry name" value="Protein-Tyr_Phosphatase"/>
</dbReference>
<dbReference type="PANTHER" id="PTHR19134">
    <property type="entry name" value="RECEPTOR-TYPE TYROSINE-PROTEIN PHOSPHATASE"/>
    <property type="match status" value="1"/>
</dbReference>
<feature type="domain" description="Tyrosine-protein phosphatase" evidence="3">
    <location>
        <begin position="1"/>
        <end position="175"/>
    </location>
</feature>
<sequence>MIWEQNTATIVMVTNLKERKECKCAQYWPDQGCWTYGNIRVSVEDVTVLVDYTVRKFCIQQVGDVTNKKPQRLVTQFHFTSWPDFGVPFTPIGMLKFLKKVKTCNPQYAGAIVVHCSAGVGRTGTFIVIDAMLDMMHTERKVDVYGFVSRIRAQRCQMVQTDMQYVFIYQALLEHYLYGDTELEVTSLEIHLQKIYNKVPGTSSNGLEEEFKKLTSIKIQNDKMRTGNLPANMKKNRVLQIIPCKACLAEGLVGVGTGIGWRNGANRDLVMFKEKGKVLPLDWGHPAWRKGPGGPDRLQPEPEPANWEINLHSVKVCQTHGKHGTKEVRKQQQQNRNEKIFAYKNKRWGEPVWQQVDSPVSSVRPLDRRKELEWLPACLYFLNLPRKIGVEKSVNIHQEAQVPSQMRPE</sequence>
<evidence type="ECO:0000256" key="2">
    <source>
        <dbReference type="ARBA" id="ARBA00022912"/>
    </source>
</evidence>
<dbReference type="InterPro" id="IPR016130">
    <property type="entry name" value="Tyr_Pase_AS"/>
</dbReference>
<evidence type="ECO:0000313" key="5">
    <source>
        <dbReference type="Ensembl" id="ENSJHYP00000005431.1"/>
    </source>
</evidence>
<dbReference type="Gene3D" id="3.90.190.10">
    <property type="entry name" value="Protein tyrosine phosphatase superfamily"/>
    <property type="match status" value="2"/>
</dbReference>
<dbReference type="InterPro" id="IPR000242">
    <property type="entry name" value="PTP_cat"/>
</dbReference>
<reference evidence="5" key="1">
    <citation type="submission" date="2025-08" db="UniProtKB">
        <authorList>
            <consortium name="Ensembl"/>
        </authorList>
    </citation>
    <scope>IDENTIFICATION</scope>
</reference>
<dbReference type="PRINTS" id="PR00700">
    <property type="entry name" value="PRTYPHPHTASE"/>
</dbReference>
<dbReference type="InterPro" id="IPR003595">
    <property type="entry name" value="Tyr_Pase_cat"/>
</dbReference>
<dbReference type="FunFam" id="3.90.190.10:FF:000227">
    <property type="entry name" value="Protein tyrosine phosphatase, receptor type E"/>
    <property type="match status" value="1"/>
</dbReference>
<evidence type="ECO:0000256" key="1">
    <source>
        <dbReference type="ARBA" id="ARBA00013064"/>
    </source>
</evidence>
<dbReference type="PANTHER" id="PTHR19134:SF433">
    <property type="entry name" value="RECEPTOR-TYPE TYROSINE-PROTEIN PHOSPHATASE ALPHA"/>
    <property type="match status" value="1"/>
</dbReference>
<reference evidence="5" key="2">
    <citation type="submission" date="2025-09" db="UniProtKB">
        <authorList>
            <consortium name="Ensembl"/>
        </authorList>
    </citation>
    <scope>IDENTIFICATION</scope>
</reference>
<dbReference type="PROSITE" id="PS00383">
    <property type="entry name" value="TYR_PHOSPHATASE_1"/>
    <property type="match status" value="1"/>
</dbReference>
<organism evidence="5 6">
    <name type="scientific">Junco hyemalis</name>
    <name type="common">Dark-eyed junco</name>
    <dbReference type="NCBI Taxonomy" id="40217"/>
    <lineage>
        <taxon>Eukaryota</taxon>
        <taxon>Metazoa</taxon>
        <taxon>Chordata</taxon>
        <taxon>Craniata</taxon>
        <taxon>Vertebrata</taxon>
        <taxon>Euteleostomi</taxon>
        <taxon>Archelosauria</taxon>
        <taxon>Archosauria</taxon>
        <taxon>Dinosauria</taxon>
        <taxon>Saurischia</taxon>
        <taxon>Theropoda</taxon>
        <taxon>Coelurosauria</taxon>
        <taxon>Aves</taxon>
        <taxon>Neognathae</taxon>
        <taxon>Neoaves</taxon>
        <taxon>Telluraves</taxon>
        <taxon>Australaves</taxon>
        <taxon>Passeriformes</taxon>
        <taxon>Passerellidae</taxon>
        <taxon>Junco</taxon>
    </lineage>
</organism>
<dbReference type="SUPFAM" id="SSF52799">
    <property type="entry name" value="(Phosphotyrosine protein) phosphatases II"/>
    <property type="match status" value="1"/>
</dbReference>
<keyword evidence="2" id="KW-0904">Protein phosphatase</keyword>
<evidence type="ECO:0000259" key="3">
    <source>
        <dbReference type="PROSITE" id="PS50055"/>
    </source>
</evidence>
<dbReference type="SMART" id="SM00404">
    <property type="entry name" value="PTPc_motif"/>
    <property type="match status" value="1"/>
</dbReference>
<proteinExistence type="predicted"/>